<dbReference type="SUPFAM" id="SSF158745">
    <property type="entry name" value="LanC-like"/>
    <property type="match status" value="1"/>
</dbReference>
<feature type="binding site" evidence="1">
    <location>
        <position position="924"/>
    </location>
    <ligand>
        <name>Zn(2+)</name>
        <dbReference type="ChEBI" id="CHEBI:29105"/>
    </ligand>
</feature>
<dbReference type="Pfam" id="PF05147">
    <property type="entry name" value="LANC_like"/>
    <property type="match status" value="1"/>
</dbReference>
<dbReference type="PRINTS" id="PR01955">
    <property type="entry name" value="LANCFRANKIA"/>
</dbReference>
<proteinExistence type="predicted"/>
<evidence type="ECO:0000313" key="3">
    <source>
        <dbReference type="EMBL" id="ABM78842.1"/>
    </source>
</evidence>
<dbReference type="KEGG" id="pmf:P9303_21071"/>
<evidence type="ECO:0000256" key="1">
    <source>
        <dbReference type="PIRSR" id="PIRSR607822-1"/>
    </source>
</evidence>
<sequence>MTSPTSWKTSWLAAIAPDEPHKFDRRLEWDELSEENFFAALNSAPTSLEEDDPCFDEALQDALEALKAAWDLPLLPVDNTVNRPFVDLWWPIRCHSAESLRQIFVSDSAGLADEIFDQLADSLLDRLCALGDQVLWEAFNKERTPGTMLLAHLGAAGDGSGPPVREHYERFIQSHRRNGLAPLLKEFPVLGRLIDTVLSLWFQGSVEMLQRICADRTVLQQGFAIPCGHHLKTVKQGLSDPHRGGRAVAVLEFADPNSTANSSMHVVYKPKDMAVDAAYQATLADLNAHSDLSPLRTLAIHNGDGYGYMEHVVHHFCANDKELTNFYFNAGRLTALLHLLGCTDCHHENLIACGDQLLLIDTETLLEADLPDHISDASSTTAQPEPSTLQRQFQRSVLRSGLLPQWMFLGESKQAIDISALGISPPNKPERIAAGWLGFNSDGMMPGRVSQPVEIPTSLPVGIADVNPFDRFLEDFCDGFSMQSKALIKLRNRWLDLNGILAHFAGLPRRIVLRATRVYFNIQRQQLEPTALRSSLAQALKLEQLARSFLLAESKPLHWPIFAAEVKQMQQLDIPFFTHLIDADALQLGGLEQELPGFIQTSGLAAAYERLRNLDSNEIAFQLRLIHGAVEARELHTTPESSPTLHPPATPEALMSASAETSLKAAKRIAHRLLELAIRDSQGQVEWLGMDLGADGESFAFGPVGLSLYGGSIGISHLLQRLQAQQVPLMDADAIQTAILQPLVGLVAQPSDDGRRRWWRDQPLGLSGCGGTLLALALQGEQAMANSLLAAALPRFIEADQQLDLIGGCAGLIGSLVQLGTESALQWALRAGDHLIAQQNEEGAWSSSSSQPALLGFSHGVAGYAAALAHLHAFSGDERYRIAAAAALAYERARFNKDAGNWPDYRSISRDSDSDEPSFMASWCHGAPGIALGRACLWGTALWDEECTKEIGIGLQTTAAVSAVSTDHLCCGSLGLMVLLEMLSKGPWPIDNQLRSHCQDVASQYRLQALQRCSAEPIKLRCFGTKEGLLVLPGFFTGLSGMGLALLEDDPSRAVVSQLISAGLWPTE</sequence>
<dbReference type="InterPro" id="IPR017146">
    <property type="entry name" value="Lanti_2_LanM"/>
</dbReference>
<dbReference type="CDD" id="cd04792">
    <property type="entry name" value="LanM-like"/>
    <property type="match status" value="1"/>
</dbReference>
<dbReference type="Gene3D" id="1.50.10.20">
    <property type="match status" value="1"/>
</dbReference>
<dbReference type="PIRSF" id="PIRSF037228">
    <property type="entry name" value="Lant_mod_RumM"/>
    <property type="match status" value="1"/>
</dbReference>
<dbReference type="STRING" id="59922.P9303_21071"/>
<dbReference type="NCBIfam" id="TIGR03897">
    <property type="entry name" value="lanti_2_LanM"/>
    <property type="match status" value="1"/>
</dbReference>
<dbReference type="EMBL" id="CP000554">
    <property type="protein sequence ID" value="ABM78842.1"/>
    <property type="molecule type" value="Genomic_DNA"/>
</dbReference>
<accession>A2CBI2</accession>
<organism evidence="3 4">
    <name type="scientific">Prochlorococcus marinus (strain MIT 9303)</name>
    <dbReference type="NCBI Taxonomy" id="59922"/>
    <lineage>
        <taxon>Bacteria</taxon>
        <taxon>Bacillati</taxon>
        <taxon>Cyanobacteriota</taxon>
        <taxon>Cyanophyceae</taxon>
        <taxon>Synechococcales</taxon>
        <taxon>Prochlorococcaceae</taxon>
        <taxon>Prochlorococcus</taxon>
    </lineage>
</organism>
<name>A2CBI2_PROM3</name>
<evidence type="ECO:0000313" key="4">
    <source>
        <dbReference type="Proteomes" id="UP000002274"/>
    </source>
</evidence>
<gene>
    <name evidence="3" type="ordered locus">P9303_21071</name>
</gene>
<keyword evidence="1" id="KW-0479">Metal-binding</keyword>
<dbReference type="SMART" id="SM01260">
    <property type="entry name" value="LANC_like"/>
    <property type="match status" value="1"/>
</dbReference>
<dbReference type="Pfam" id="PF13575">
    <property type="entry name" value="DUF4135"/>
    <property type="match status" value="1"/>
</dbReference>
<dbReference type="GO" id="GO:0046872">
    <property type="term" value="F:metal ion binding"/>
    <property type="evidence" value="ECO:0007669"/>
    <property type="project" value="UniProtKB-KW"/>
</dbReference>
<keyword evidence="1" id="KW-0862">Zinc</keyword>
<dbReference type="AlphaFoldDB" id="A2CBI2"/>
<dbReference type="Proteomes" id="UP000002274">
    <property type="component" value="Chromosome"/>
</dbReference>
<dbReference type="InterPro" id="IPR007822">
    <property type="entry name" value="LANC-like"/>
</dbReference>
<dbReference type="RefSeq" id="WP_011826718.1">
    <property type="nucleotide sequence ID" value="NC_008820.1"/>
</dbReference>
<dbReference type="HOGENOM" id="CLU_009398_0_0_3"/>
<protein>
    <submittedName>
        <fullName evidence="3">Possible MrsD-like protein</fullName>
    </submittedName>
</protein>
<dbReference type="InterPro" id="IPR025410">
    <property type="entry name" value="Lant_dehyd"/>
</dbReference>
<feature type="domain" description="Lantibiotic biosynthesis protein dehydration" evidence="2">
    <location>
        <begin position="187"/>
        <end position="578"/>
    </location>
</feature>
<dbReference type="BioCyc" id="PMAR59922:G1G80-1839-MONOMER"/>
<dbReference type="PRINTS" id="PR01950">
    <property type="entry name" value="LANCSUPER"/>
</dbReference>
<dbReference type="GO" id="GO:0031179">
    <property type="term" value="P:peptide modification"/>
    <property type="evidence" value="ECO:0007669"/>
    <property type="project" value="InterPro"/>
</dbReference>
<evidence type="ECO:0000259" key="2">
    <source>
        <dbReference type="Pfam" id="PF13575"/>
    </source>
</evidence>
<reference evidence="3 4" key="1">
    <citation type="journal article" date="2007" name="PLoS Genet.">
        <title>Patterns and implications of gene gain and loss in the evolution of Prochlorococcus.</title>
        <authorList>
            <person name="Kettler G.C."/>
            <person name="Martiny A.C."/>
            <person name="Huang K."/>
            <person name="Zucker J."/>
            <person name="Coleman M.L."/>
            <person name="Rodrigue S."/>
            <person name="Chen F."/>
            <person name="Lapidus A."/>
            <person name="Ferriera S."/>
            <person name="Johnson J."/>
            <person name="Steglich C."/>
            <person name="Church G.M."/>
            <person name="Richardson P."/>
            <person name="Chisholm S.W."/>
        </authorList>
    </citation>
    <scope>NUCLEOTIDE SEQUENCE [LARGE SCALE GENOMIC DNA]</scope>
    <source>
        <strain evidence="3 4">MIT 9303</strain>
    </source>
</reference>